<feature type="compositionally biased region" description="Basic and acidic residues" evidence="1">
    <location>
        <begin position="11"/>
        <end position="20"/>
    </location>
</feature>
<dbReference type="AlphaFoldDB" id="A0A367EQ15"/>
<gene>
    <name evidence="2" type="ORF">DTL70_24145</name>
</gene>
<evidence type="ECO:0000256" key="1">
    <source>
        <dbReference type="SAM" id="MobiDB-lite"/>
    </source>
</evidence>
<reference evidence="2 3" key="1">
    <citation type="submission" date="2018-06" db="EMBL/GenBank/DDBJ databases">
        <title>Streptomyces reniochalinae sp. nov. and Streptomyces diacarnus sp. nov. from marine sponges.</title>
        <authorList>
            <person name="Li L."/>
        </authorList>
    </citation>
    <scope>NUCLEOTIDE SEQUENCE [LARGE SCALE GENOMIC DNA]</scope>
    <source>
        <strain evidence="2 3">LHW51701</strain>
    </source>
</reference>
<accession>A0A367EQ15</accession>
<name>A0A367EQ15_9ACTN</name>
<comment type="caution">
    <text evidence="2">The sequence shown here is derived from an EMBL/GenBank/DDBJ whole genome shotgun (WGS) entry which is preliminary data.</text>
</comment>
<dbReference type="Proteomes" id="UP000252914">
    <property type="component" value="Unassembled WGS sequence"/>
</dbReference>
<keyword evidence="3" id="KW-1185">Reference proteome</keyword>
<proteinExistence type="predicted"/>
<dbReference type="EMBL" id="QOIN01000048">
    <property type="protein sequence ID" value="RCG19802.1"/>
    <property type="molecule type" value="Genomic_DNA"/>
</dbReference>
<evidence type="ECO:0000313" key="3">
    <source>
        <dbReference type="Proteomes" id="UP000252914"/>
    </source>
</evidence>
<protein>
    <submittedName>
        <fullName evidence="2">Uncharacterized protein</fullName>
    </submittedName>
</protein>
<feature type="region of interest" description="Disordered" evidence="1">
    <location>
        <begin position="1"/>
        <end position="63"/>
    </location>
</feature>
<feature type="compositionally biased region" description="Basic residues" evidence="1">
    <location>
        <begin position="54"/>
        <end position="63"/>
    </location>
</feature>
<evidence type="ECO:0000313" key="2">
    <source>
        <dbReference type="EMBL" id="RCG19802.1"/>
    </source>
</evidence>
<sequence length="63" mass="6868">MGTTARPGRAHPHDHPRKEVTNVSDENDGQEPEQPQEDHPGDGCAPCGTTTGRCRSRDHHGLM</sequence>
<feature type="compositionally biased region" description="Acidic residues" evidence="1">
    <location>
        <begin position="25"/>
        <end position="35"/>
    </location>
</feature>
<organism evidence="2 3">
    <name type="scientific">Streptomyces diacarni</name>
    <dbReference type="NCBI Taxonomy" id="2800381"/>
    <lineage>
        <taxon>Bacteria</taxon>
        <taxon>Bacillati</taxon>
        <taxon>Actinomycetota</taxon>
        <taxon>Actinomycetes</taxon>
        <taxon>Kitasatosporales</taxon>
        <taxon>Streptomycetaceae</taxon>
        <taxon>Streptomyces</taxon>
    </lineage>
</organism>